<dbReference type="Proteomes" id="UP001500013">
    <property type="component" value="Unassembled WGS sequence"/>
</dbReference>
<sequence>MTGVTDHPSSPEQFAHLARQLVEAPGVMPTLCGVVAGAVAVVPCDWAAVAVTEKLGAQPARLASSNDSDLARVIGTVAVEAGSSPGIVAFEEARVVSCPDLAHEEQFKPYAAAMLARTSVRSVLSLPLVFKGTTTGVMSLYATTAHNFDAEAEARARVLAEHAVIAIEAARTQDAAENLEMALMRSRTIGAAMGILMERHKLTPDGAFDLLRTASQDHNRKLADIAAELVETGTTEGL</sequence>
<dbReference type="InterPro" id="IPR005561">
    <property type="entry name" value="ANTAR"/>
</dbReference>
<accession>A0ABN2SED7</accession>
<dbReference type="SUPFAM" id="SSF52172">
    <property type="entry name" value="CheY-like"/>
    <property type="match status" value="1"/>
</dbReference>
<evidence type="ECO:0000313" key="6">
    <source>
        <dbReference type="EMBL" id="GAA1985277.1"/>
    </source>
</evidence>
<keyword evidence="2" id="KW-0418">Kinase</keyword>
<evidence type="ECO:0000256" key="3">
    <source>
        <dbReference type="ARBA" id="ARBA00023015"/>
    </source>
</evidence>
<dbReference type="InterPro" id="IPR036388">
    <property type="entry name" value="WH-like_DNA-bd_sf"/>
</dbReference>
<reference evidence="6 7" key="1">
    <citation type="journal article" date="2019" name="Int. J. Syst. Evol. Microbiol.">
        <title>The Global Catalogue of Microorganisms (GCM) 10K type strain sequencing project: providing services to taxonomists for standard genome sequencing and annotation.</title>
        <authorList>
            <consortium name="The Broad Institute Genomics Platform"/>
            <consortium name="The Broad Institute Genome Sequencing Center for Infectious Disease"/>
            <person name="Wu L."/>
            <person name="Ma J."/>
        </authorList>
    </citation>
    <scope>NUCLEOTIDE SEQUENCE [LARGE SCALE GENOMIC DNA]</scope>
    <source>
        <strain evidence="6 7">JCM 15628</strain>
    </source>
</reference>
<dbReference type="SMART" id="SM00065">
    <property type="entry name" value="GAF"/>
    <property type="match status" value="1"/>
</dbReference>
<evidence type="ECO:0000259" key="5">
    <source>
        <dbReference type="PROSITE" id="PS50921"/>
    </source>
</evidence>
<evidence type="ECO:0000256" key="4">
    <source>
        <dbReference type="ARBA" id="ARBA00023163"/>
    </source>
</evidence>
<dbReference type="Pfam" id="PF13185">
    <property type="entry name" value="GAF_2"/>
    <property type="match status" value="1"/>
</dbReference>
<proteinExistence type="predicted"/>
<dbReference type="SUPFAM" id="SSF55781">
    <property type="entry name" value="GAF domain-like"/>
    <property type="match status" value="1"/>
</dbReference>
<keyword evidence="1" id="KW-0808">Transferase</keyword>
<feature type="domain" description="ANTAR" evidence="5">
    <location>
        <begin position="169"/>
        <end position="230"/>
    </location>
</feature>
<comment type="caution">
    <text evidence="6">The sequence shown here is derived from an EMBL/GenBank/DDBJ whole genome shotgun (WGS) entry which is preliminary data.</text>
</comment>
<name>A0ABN2SED7_9MICO</name>
<dbReference type="InterPro" id="IPR003018">
    <property type="entry name" value="GAF"/>
</dbReference>
<keyword evidence="3" id="KW-0805">Transcription regulation</keyword>
<protein>
    <submittedName>
        <fullName evidence="6">GAF and ANTAR domain-containing protein</fullName>
    </submittedName>
</protein>
<evidence type="ECO:0000256" key="1">
    <source>
        <dbReference type="ARBA" id="ARBA00022679"/>
    </source>
</evidence>
<dbReference type="SMART" id="SM01012">
    <property type="entry name" value="ANTAR"/>
    <property type="match status" value="1"/>
</dbReference>
<dbReference type="InterPro" id="IPR012074">
    <property type="entry name" value="GAF_ANTAR"/>
</dbReference>
<dbReference type="RefSeq" id="WP_344063784.1">
    <property type="nucleotide sequence ID" value="NZ_BAAAPU010000008.1"/>
</dbReference>
<dbReference type="PIRSF" id="PIRSF036625">
    <property type="entry name" value="GAF_ANTAR"/>
    <property type="match status" value="1"/>
</dbReference>
<dbReference type="PROSITE" id="PS50921">
    <property type="entry name" value="ANTAR"/>
    <property type="match status" value="1"/>
</dbReference>
<dbReference type="Pfam" id="PF03861">
    <property type="entry name" value="ANTAR"/>
    <property type="match status" value="1"/>
</dbReference>
<dbReference type="InterPro" id="IPR029016">
    <property type="entry name" value="GAF-like_dom_sf"/>
</dbReference>
<evidence type="ECO:0000256" key="2">
    <source>
        <dbReference type="ARBA" id="ARBA00022777"/>
    </source>
</evidence>
<organism evidence="6 7">
    <name type="scientific">Terrabacter lapilli</name>
    <dbReference type="NCBI Taxonomy" id="436231"/>
    <lineage>
        <taxon>Bacteria</taxon>
        <taxon>Bacillati</taxon>
        <taxon>Actinomycetota</taxon>
        <taxon>Actinomycetes</taxon>
        <taxon>Micrococcales</taxon>
        <taxon>Intrasporangiaceae</taxon>
        <taxon>Terrabacter</taxon>
    </lineage>
</organism>
<dbReference type="Gene3D" id="1.10.10.10">
    <property type="entry name" value="Winged helix-like DNA-binding domain superfamily/Winged helix DNA-binding domain"/>
    <property type="match status" value="1"/>
</dbReference>
<dbReference type="Gene3D" id="3.30.450.40">
    <property type="match status" value="1"/>
</dbReference>
<gene>
    <name evidence="6" type="ORF">GCM10009817_28400</name>
</gene>
<dbReference type="EMBL" id="BAAAPU010000008">
    <property type="protein sequence ID" value="GAA1985277.1"/>
    <property type="molecule type" value="Genomic_DNA"/>
</dbReference>
<evidence type="ECO:0000313" key="7">
    <source>
        <dbReference type="Proteomes" id="UP001500013"/>
    </source>
</evidence>
<dbReference type="InterPro" id="IPR011006">
    <property type="entry name" value="CheY-like_superfamily"/>
</dbReference>
<keyword evidence="4" id="KW-0804">Transcription</keyword>
<keyword evidence="7" id="KW-1185">Reference proteome</keyword>